<dbReference type="InterPro" id="IPR018520">
    <property type="entry name" value="UPP_synth-like_CS"/>
</dbReference>
<dbReference type="STRING" id="1325130.HFN_2349"/>
<evidence type="ECO:0000313" key="4">
    <source>
        <dbReference type="Proteomes" id="UP000018143"/>
    </source>
</evidence>
<feature type="binding site" evidence="2">
    <location>
        <position position="78"/>
    </location>
    <ligand>
        <name>substrate</name>
    </ligand>
</feature>
<accession>T1CZS9</accession>
<feature type="binding site" evidence="2">
    <location>
        <position position="217"/>
    </location>
    <ligand>
        <name>Mg(2+)</name>
        <dbReference type="ChEBI" id="CHEBI:18420"/>
    </ligand>
</feature>
<dbReference type="NCBIfam" id="TIGR00055">
    <property type="entry name" value="uppS"/>
    <property type="match status" value="1"/>
</dbReference>
<dbReference type="PROSITE" id="PS01066">
    <property type="entry name" value="UPP_SYNTHASE"/>
    <property type="match status" value="1"/>
</dbReference>
<feature type="binding site" evidence="2">
    <location>
        <begin position="204"/>
        <end position="206"/>
    </location>
    <ligand>
        <name>substrate</name>
    </ligand>
</feature>
<dbReference type="Pfam" id="PF01255">
    <property type="entry name" value="Prenyltransf"/>
    <property type="match status" value="1"/>
</dbReference>
<organism evidence="3 4">
    <name type="scientific">Helicobacter fennelliae MRY12-0050</name>
    <dbReference type="NCBI Taxonomy" id="1325130"/>
    <lineage>
        <taxon>Bacteria</taxon>
        <taxon>Pseudomonadati</taxon>
        <taxon>Campylobacterota</taxon>
        <taxon>Epsilonproteobacteria</taxon>
        <taxon>Campylobacterales</taxon>
        <taxon>Helicobacteraceae</taxon>
        <taxon>Helicobacter</taxon>
    </lineage>
</organism>
<keyword evidence="2" id="KW-0479">Metal-binding</keyword>
<feature type="binding site" evidence="2">
    <location>
        <position position="40"/>
    </location>
    <ligand>
        <name>substrate</name>
    </ligand>
</feature>
<feature type="binding site" evidence="2">
    <location>
        <position position="27"/>
    </location>
    <ligand>
        <name>Mg(2+)</name>
        <dbReference type="ChEBI" id="CHEBI:18420"/>
    </ligand>
</feature>
<feature type="binding site" evidence="2">
    <location>
        <begin position="72"/>
        <end position="74"/>
    </location>
    <ligand>
        <name>substrate</name>
    </ligand>
</feature>
<keyword evidence="2" id="KW-0460">Magnesium</keyword>
<feature type="binding site" evidence="2">
    <location>
        <begin position="28"/>
        <end position="31"/>
    </location>
    <ligand>
        <name>substrate</name>
    </ligand>
</feature>
<comment type="cofactor">
    <cofactor evidence="2">
        <name>Mg(2+)</name>
        <dbReference type="ChEBI" id="CHEBI:18420"/>
    </cofactor>
    <text evidence="2">Binds 2 magnesium ions per subunit.</text>
</comment>
<feature type="binding site" evidence="2">
    <location>
        <position position="44"/>
    </location>
    <ligand>
        <name>substrate</name>
    </ligand>
</feature>
<evidence type="ECO:0000256" key="2">
    <source>
        <dbReference type="HAMAP-Rule" id="MF_01139"/>
    </source>
</evidence>
<comment type="function">
    <text evidence="2">Catalyzes the condensation of isopentenyl diphosphate (IPP) with allylic pyrophosphates generating different type of terpenoids.</text>
</comment>
<comment type="similarity">
    <text evidence="2">Belongs to the UPP synthase family.</text>
</comment>
<dbReference type="PANTHER" id="PTHR10291">
    <property type="entry name" value="DEHYDRODOLICHYL DIPHOSPHATE SYNTHASE FAMILY MEMBER"/>
    <property type="match status" value="1"/>
</dbReference>
<dbReference type="eggNOG" id="COG0020">
    <property type="taxonomic scope" value="Bacteria"/>
</dbReference>
<dbReference type="PANTHER" id="PTHR10291:SF0">
    <property type="entry name" value="DEHYDRODOLICHYL DIPHOSPHATE SYNTHASE 2"/>
    <property type="match status" value="1"/>
</dbReference>
<dbReference type="EC" id="2.5.1.-" evidence="2"/>
<protein>
    <recommendedName>
        <fullName evidence="2">Isoprenyl transferase</fullName>
        <ecNumber evidence="2">2.5.1.-</ecNumber>
    </recommendedName>
</protein>
<dbReference type="OrthoDB" id="4191603at2"/>
<dbReference type="InterPro" id="IPR001441">
    <property type="entry name" value="UPP_synth-like"/>
</dbReference>
<comment type="caution">
    <text evidence="3">The sequence shown here is derived from an EMBL/GenBank/DDBJ whole genome shotgun (WGS) entry which is preliminary data.</text>
</comment>
<dbReference type="AlphaFoldDB" id="T1CZS9"/>
<dbReference type="FunFam" id="3.40.1180.10:FF:000001">
    <property type="entry name" value="(2E,6E)-farnesyl-diphosphate-specific ditrans,polycis-undecaprenyl-diphosphate synthase"/>
    <property type="match status" value="1"/>
</dbReference>
<comment type="subunit">
    <text evidence="2">Homodimer.</text>
</comment>
<keyword evidence="1 2" id="KW-0808">Transferase</keyword>
<name>T1CZS9_9HELI</name>
<proteinExistence type="inferred from homology"/>
<feature type="binding site" evidence="2">
    <location>
        <position position="198"/>
    </location>
    <ligand>
        <name>substrate</name>
    </ligand>
</feature>
<dbReference type="GO" id="GO:0000287">
    <property type="term" value="F:magnesium ion binding"/>
    <property type="evidence" value="ECO:0007669"/>
    <property type="project" value="UniProtKB-UniRule"/>
</dbReference>
<evidence type="ECO:0000256" key="1">
    <source>
        <dbReference type="ARBA" id="ARBA00022679"/>
    </source>
</evidence>
<dbReference type="CDD" id="cd00475">
    <property type="entry name" value="Cis_IPPS"/>
    <property type="match status" value="1"/>
</dbReference>
<dbReference type="RefSeq" id="WP_023947014.1">
    <property type="nucleotide sequence ID" value="NZ_BASD01000005.1"/>
</dbReference>
<dbReference type="GO" id="GO:0005829">
    <property type="term" value="C:cytosol"/>
    <property type="evidence" value="ECO:0007669"/>
    <property type="project" value="TreeGrafter"/>
</dbReference>
<dbReference type="Proteomes" id="UP000018143">
    <property type="component" value="Unassembled WGS sequence"/>
</dbReference>
<sequence length="252" mass="29543">MQQQESTQAFTNIESKNLLHHLAIIMDGNGRWAQNRKKSRQSGHKVGAKNVRNITQWCLQYGIQFLTLYAFSTENWNRPKKEIDALMKLLEKYLKEESQTYHKNNIRFRAIGDIDFFYQPLKHLILDLESSTSSYTKMTQTLALNYGSKDEISRAFLRVIKSNVDLADLQTKTPKQIESLIAQNLDTHDMPNVDLLVRTGGEQRLSNFLLWQASYAEFYFSKTLWPDFDTKELQEIISDFYLRQRRFGAVEQ</sequence>
<evidence type="ECO:0000313" key="3">
    <source>
        <dbReference type="EMBL" id="GAD18421.1"/>
    </source>
</evidence>
<dbReference type="Gene3D" id="3.40.1180.10">
    <property type="entry name" value="Decaprenyl diphosphate synthase-like"/>
    <property type="match status" value="1"/>
</dbReference>
<dbReference type="InterPro" id="IPR036424">
    <property type="entry name" value="UPP_synth-like_sf"/>
</dbReference>
<feature type="binding site" evidence="2">
    <location>
        <position position="76"/>
    </location>
    <ligand>
        <name>substrate</name>
    </ligand>
</feature>
<dbReference type="EMBL" id="BASD01000005">
    <property type="protein sequence ID" value="GAD18421.1"/>
    <property type="molecule type" value="Genomic_DNA"/>
</dbReference>
<dbReference type="GO" id="GO:0016094">
    <property type="term" value="P:polyprenol biosynthetic process"/>
    <property type="evidence" value="ECO:0007669"/>
    <property type="project" value="TreeGrafter"/>
</dbReference>
<dbReference type="NCBIfam" id="NF011407">
    <property type="entry name" value="PRK14833.1"/>
    <property type="match status" value="1"/>
</dbReference>
<feature type="active site" description="Proton acceptor" evidence="2">
    <location>
        <position position="75"/>
    </location>
</feature>
<dbReference type="SUPFAM" id="SSF64005">
    <property type="entry name" value="Undecaprenyl diphosphate synthase"/>
    <property type="match status" value="1"/>
</dbReference>
<keyword evidence="4" id="KW-1185">Reference proteome</keyword>
<gene>
    <name evidence="3" type="ORF">HFN_2349</name>
</gene>
<dbReference type="GO" id="GO:0008834">
    <property type="term" value="F:ditrans,polycis-undecaprenyl-diphosphate synthase [(2E,6E)-farnesyl-diphosphate specific] activity"/>
    <property type="evidence" value="ECO:0007669"/>
    <property type="project" value="TreeGrafter"/>
</dbReference>
<feature type="active site" evidence="2">
    <location>
        <position position="27"/>
    </location>
</feature>
<feature type="binding site" evidence="2">
    <location>
        <position position="32"/>
    </location>
    <ligand>
        <name>substrate</name>
    </ligand>
</feature>
<reference evidence="3 4" key="1">
    <citation type="journal article" date="2013" name="Genome Announc.">
        <title>Draft Genome Sequence of Helicobacter fennelliae Strain MRY12-0050, Isolated from a Bacteremia Patient.</title>
        <authorList>
            <person name="Rimbara E."/>
            <person name="Matsui M."/>
            <person name="Mori S."/>
            <person name="Suzuki S."/>
            <person name="Suzuki M."/>
            <person name="Kim H."/>
            <person name="Sekizuka T."/>
            <person name="Kuroda M."/>
            <person name="Shibayama K."/>
        </authorList>
    </citation>
    <scope>NUCLEOTIDE SEQUENCE [LARGE SCALE GENOMIC DNA]</scope>
    <source>
        <strain evidence="3 4">MRY12-0050</strain>
    </source>
</reference>
<dbReference type="HAMAP" id="MF_01139">
    <property type="entry name" value="ISPT"/>
    <property type="match status" value="1"/>
</dbReference>